<evidence type="ECO:0000256" key="2">
    <source>
        <dbReference type="ARBA" id="ARBA00022840"/>
    </source>
</evidence>
<dbReference type="OrthoDB" id="9803970at2"/>
<dbReference type="EMBL" id="SPQQ01000014">
    <property type="protein sequence ID" value="TGE35467.1"/>
    <property type="molecule type" value="Genomic_DNA"/>
</dbReference>
<protein>
    <submittedName>
        <fullName evidence="7">PAS domain S-box protein</fullName>
    </submittedName>
</protein>
<keyword evidence="1" id="KW-0547">Nucleotide-binding</keyword>
<dbReference type="FunFam" id="3.40.50.300:FF:000006">
    <property type="entry name" value="DNA-binding transcriptional regulator NtrC"/>
    <property type="match status" value="1"/>
</dbReference>
<dbReference type="SUPFAM" id="SSF52540">
    <property type="entry name" value="P-loop containing nucleoside triphosphate hydrolases"/>
    <property type="match status" value="1"/>
</dbReference>
<feature type="domain" description="Sigma-54 factor interaction" evidence="4">
    <location>
        <begin position="154"/>
        <end position="383"/>
    </location>
</feature>
<dbReference type="SMART" id="SM00091">
    <property type="entry name" value="PAS"/>
    <property type="match status" value="1"/>
</dbReference>
<sequence>MPDDNESCLNRDDLQKILDNSFDEIFVVDRNGFVTYVNKACIKNYGLNPSEIIGKTVHHLIDEGYYSPALFPFVFKDKKTVTLEQNTRAGINLVVTATPVLDSKGEIDFIVMNSRDITQIEQLKQDLDKTQKLVSHYKNKVAELVQRVSYFKGYSFTSEKMRSCLAMVQRVASVNSTVLILGESGTGKNVIAMDIHKMSPRKEEPFICINGATIPEHLLESELFGYCRGAFTGADKYGKVGLVELANGGTLFLDEVGEIPLAVQAKLLELIQEHRFLPVGGKEHKTIDIRIIAATNRDLPQLIQEGKFREDLYYRLSVVEVEPPPLRNRGEDIVPLLHYFLNRYDSQYKYSHEFDTRCLEILKNYSWPGNIREMDHLAERLVITVPEGKILPEHLPSKIFKIQAPLSNNSNLVEDELTKWKNLQKVSDDEAIIIRLYNELRSSYKVASTLNISQSKVTRIIRTYKQNCKMGQDVEGSSN</sequence>
<reference evidence="7 8" key="1">
    <citation type="submission" date="2019-03" db="EMBL/GenBank/DDBJ databases">
        <title>Draft Genome Sequence of Desulfosporosinus fructosivorans Strain 63.6F, Isolated from Marine Sediment in the Baltic Sea.</title>
        <authorList>
            <person name="Hausmann B."/>
            <person name="Vandieken V."/>
            <person name="Pjevac P."/>
            <person name="Schreck K."/>
            <person name="Herbold C.W."/>
            <person name="Loy A."/>
        </authorList>
    </citation>
    <scope>NUCLEOTIDE SEQUENCE [LARGE SCALE GENOMIC DNA]</scope>
    <source>
        <strain evidence="7 8">63.6F</strain>
    </source>
</reference>
<evidence type="ECO:0000259" key="4">
    <source>
        <dbReference type="PROSITE" id="PS50045"/>
    </source>
</evidence>
<keyword evidence="3" id="KW-0175">Coiled coil</keyword>
<dbReference type="PANTHER" id="PTHR32071:SF57">
    <property type="entry name" value="C4-DICARBOXYLATE TRANSPORT TRANSCRIPTIONAL REGULATORY PROTEIN DCTD"/>
    <property type="match status" value="1"/>
</dbReference>
<proteinExistence type="predicted"/>
<dbReference type="RefSeq" id="WP_135551853.1">
    <property type="nucleotide sequence ID" value="NZ_SPQQ01000014.1"/>
</dbReference>
<comment type="caution">
    <text evidence="7">The sequence shown here is derived from an EMBL/GenBank/DDBJ whole genome shotgun (WGS) entry which is preliminary data.</text>
</comment>
<dbReference type="Pfam" id="PF25601">
    <property type="entry name" value="AAA_lid_14"/>
    <property type="match status" value="1"/>
</dbReference>
<dbReference type="InterPro" id="IPR003593">
    <property type="entry name" value="AAA+_ATPase"/>
</dbReference>
<dbReference type="InterPro" id="IPR002078">
    <property type="entry name" value="Sigma_54_int"/>
</dbReference>
<evidence type="ECO:0000256" key="3">
    <source>
        <dbReference type="SAM" id="Coils"/>
    </source>
</evidence>
<dbReference type="InterPro" id="IPR025943">
    <property type="entry name" value="Sigma_54_int_dom_ATP-bd_2"/>
</dbReference>
<dbReference type="AlphaFoldDB" id="A0A4Z0R0G7"/>
<dbReference type="InterPro" id="IPR000014">
    <property type="entry name" value="PAS"/>
</dbReference>
<dbReference type="InterPro" id="IPR000700">
    <property type="entry name" value="PAS-assoc_C"/>
</dbReference>
<dbReference type="InterPro" id="IPR025662">
    <property type="entry name" value="Sigma_54_int_dom_ATP-bd_1"/>
</dbReference>
<organism evidence="7 8">
    <name type="scientific">Desulfosporosinus fructosivorans</name>
    <dbReference type="NCBI Taxonomy" id="2018669"/>
    <lineage>
        <taxon>Bacteria</taxon>
        <taxon>Bacillati</taxon>
        <taxon>Bacillota</taxon>
        <taxon>Clostridia</taxon>
        <taxon>Eubacteriales</taxon>
        <taxon>Desulfitobacteriaceae</taxon>
        <taxon>Desulfosporosinus</taxon>
    </lineage>
</organism>
<dbReference type="InterPro" id="IPR058031">
    <property type="entry name" value="AAA_lid_NorR"/>
</dbReference>
<dbReference type="Gene3D" id="1.10.10.60">
    <property type="entry name" value="Homeodomain-like"/>
    <property type="match status" value="1"/>
</dbReference>
<dbReference type="SMART" id="SM00382">
    <property type="entry name" value="AAA"/>
    <property type="match status" value="1"/>
</dbReference>
<dbReference type="Gene3D" id="3.30.450.20">
    <property type="entry name" value="PAS domain"/>
    <property type="match status" value="1"/>
</dbReference>
<dbReference type="PANTHER" id="PTHR32071">
    <property type="entry name" value="TRANSCRIPTIONAL REGULATORY PROTEIN"/>
    <property type="match status" value="1"/>
</dbReference>
<dbReference type="PROSITE" id="PS00676">
    <property type="entry name" value="SIGMA54_INTERACT_2"/>
    <property type="match status" value="1"/>
</dbReference>
<dbReference type="Pfam" id="PF00989">
    <property type="entry name" value="PAS"/>
    <property type="match status" value="1"/>
</dbReference>
<keyword evidence="8" id="KW-1185">Reference proteome</keyword>
<dbReference type="GO" id="GO:0006355">
    <property type="term" value="P:regulation of DNA-templated transcription"/>
    <property type="evidence" value="ECO:0007669"/>
    <property type="project" value="InterPro"/>
</dbReference>
<evidence type="ECO:0000313" key="8">
    <source>
        <dbReference type="Proteomes" id="UP000298460"/>
    </source>
</evidence>
<keyword evidence="2" id="KW-0067">ATP-binding</keyword>
<evidence type="ECO:0000256" key="1">
    <source>
        <dbReference type="ARBA" id="ARBA00022741"/>
    </source>
</evidence>
<dbReference type="InterPro" id="IPR027417">
    <property type="entry name" value="P-loop_NTPase"/>
</dbReference>
<feature type="coiled-coil region" evidence="3">
    <location>
        <begin position="120"/>
        <end position="147"/>
    </location>
</feature>
<name>A0A4Z0R0G7_9FIRM</name>
<evidence type="ECO:0000259" key="5">
    <source>
        <dbReference type="PROSITE" id="PS50112"/>
    </source>
</evidence>
<dbReference type="Proteomes" id="UP000298460">
    <property type="component" value="Unassembled WGS sequence"/>
</dbReference>
<evidence type="ECO:0000259" key="6">
    <source>
        <dbReference type="PROSITE" id="PS50113"/>
    </source>
</evidence>
<dbReference type="CDD" id="cd00009">
    <property type="entry name" value="AAA"/>
    <property type="match status" value="1"/>
</dbReference>
<dbReference type="PROSITE" id="PS50113">
    <property type="entry name" value="PAC"/>
    <property type="match status" value="1"/>
</dbReference>
<dbReference type="GO" id="GO:0005524">
    <property type="term" value="F:ATP binding"/>
    <property type="evidence" value="ECO:0007669"/>
    <property type="project" value="UniProtKB-KW"/>
</dbReference>
<gene>
    <name evidence="7" type="ORF">E4K67_25325</name>
</gene>
<dbReference type="InterPro" id="IPR013767">
    <property type="entry name" value="PAS_fold"/>
</dbReference>
<accession>A0A4Z0R0G7</accession>
<dbReference type="SUPFAM" id="SSF55785">
    <property type="entry name" value="PYP-like sensor domain (PAS domain)"/>
    <property type="match status" value="1"/>
</dbReference>
<dbReference type="Gene3D" id="3.40.50.300">
    <property type="entry name" value="P-loop containing nucleotide triphosphate hydrolases"/>
    <property type="match status" value="1"/>
</dbReference>
<dbReference type="NCBIfam" id="TIGR00229">
    <property type="entry name" value="sensory_box"/>
    <property type="match status" value="1"/>
</dbReference>
<feature type="domain" description="PAC" evidence="6">
    <location>
        <begin position="77"/>
        <end position="129"/>
    </location>
</feature>
<feature type="domain" description="PAS" evidence="5">
    <location>
        <begin position="10"/>
        <end position="63"/>
    </location>
</feature>
<dbReference type="CDD" id="cd00130">
    <property type="entry name" value="PAS"/>
    <property type="match status" value="1"/>
</dbReference>
<dbReference type="Pfam" id="PF00158">
    <property type="entry name" value="Sigma54_activat"/>
    <property type="match status" value="1"/>
</dbReference>
<dbReference type="PROSITE" id="PS00675">
    <property type="entry name" value="SIGMA54_INTERACT_1"/>
    <property type="match status" value="1"/>
</dbReference>
<dbReference type="PROSITE" id="PS50045">
    <property type="entry name" value="SIGMA54_INTERACT_4"/>
    <property type="match status" value="1"/>
</dbReference>
<dbReference type="InterPro" id="IPR035965">
    <property type="entry name" value="PAS-like_dom_sf"/>
</dbReference>
<dbReference type="Gene3D" id="1.10.8.60">
    <property type="match status" value="1"/>
</dbReference>
<dbReference type="PROSITE" id="PS50112">
    <property type="entry name" value="PAS"/>
    <property type="match status" value="1"/>
</dbReference>
<evidence type="ECO:0000313" key="7">
    <source>
        <dbReference type="EMBL" id="TGE35467.1"/>
    </source>
</evidence>